<dbReference type="OrthoDB" id="1938144at2759"/>
<dbReference type="Pfam" id="PF04434">
    <property type="entry name" value="SWIM"/>
    <property type="match status" value="1"/>
</dbReference>
<dbReference type="SMART" id="SM00575">
    <property type="entry name" value="ZnF_PMZ"/>
    <property type="match status" value="1"/>
</dbReference>
<dbReference type="AlphaFoldDB" id="A0A9P0ZLE1"/>
<evidence type="ECO:0000313" key="6">
    <source>
        <dbReference type="EMBL" id="CAH9104272.1"/>
    </source>
</evidence>
<organism evidence="6 7">
    <name type="scientific">Cuscuta europaea</name>
    <name type="common">European dodder</name>
    <dbReference type="NCBI Taxonomy" id="41803"/>
    <lineage>
        <taxon>Eukaryota</taxon>
        <taxon>Viridiplantae</taxon>
        <taxon>Streptophyta</taxon>
        <taxon>Embryophyta</taxon>
        <taxon>Tracheophyta</taxon>
        <taxon>Spermatophyta</taxon>
        <taxon>Magnoliopsida</taxon>
        <taxon>eudicotyledons</taxon>
        <taxon>Gunneridae</taxon>
        <taxon>Pentapetalae</taxon>
        <taxon>asterids</taxon>
        <taxon>lamiids</taxon>
        <taxon>Solanales</taxon>
        <taxon>Convolvulaceae</taxon>
        <taxon>Cuscuteae</taxon>
        <taxon>Cuscuta</taxon>
        <taxon>Cuscuta subgen. Cuscuta</taxon>
    </lineage>
</organism>
<name>A0A9P0ZLE1_CUSEU</name>
<keyword evidence="1" id="KW-0479">Metal-binding</keyword>
<evidence type="ECO:0000259" key="5">
    <source>
        <dbReference type="PROSITE" id="PS50966"/>
    </source>
</evidence>
<dbReference type="EMBL" id="CAMAPE010000045">
    <property type="protein sequence ID" value="CAH9104272.1"/>
    <property type="molecule type" value="Genomic_DNA"/>
</dbReference>
<accession>A0A9P0ZLE1</accession>
<dbReference type="GO" id="GO:0008270">
    <property type="term" value="F:zinc ion binding"/>
    <property type="evidence" value="ECO:0007669"/>
    <property type="project" value="UniProtKB-KW"/>
</dbReference>
<evidence type="ECO:0000313" key="7">
    <source>
        <dbReference type="Proteomes" id="UP001152484"/>
    </source>
</evidence>
<keyword evidence="3" id="KW-0862">Zinc</keyword>
<proteinExistence type="predicted"/>
<gene>
    <name evidence="6" type="ORF">CEURO_LOCUS16494</name>
</gene>
<dbReference type="InterPro" id="IPR007527">
    <property type="entry name" value="Znf_SWIM"/>
</dbReference>
<evidence type="ECO:0000256" key="1">
    <source>
        <dbReference type="ARBA" id="ARBA00022723"/>
    </source>
</evidence>
<reference evidence="6" key="1">
    <citation type="submission" date="2022-07" db="EMBL/GenBank/DDBJ databases">
        <authorList>
            <person name="Macas J."/>
            <person name="Novak P."/>
            <person name="Neumann P."/>
        </authorList>
    </citation>
    <scope>NUCLEOTIDE SEQUENCE</scope>
</reference>
<dbReference type="InterPro" id="IPR006564">
    <property type="entry name" value="Znf_PMZ"/>
</dbReference>
<evidence type="ECO:0000256" key="3">
    <source>
        <dbReference type="ARBA" id="ARBA00022833"/>
    </source>
</evidence>
<dbReference type="PROSITE" id="PS50966">
    <property type="entry name" value="ZF_SWIM"/>
    <property type="match status" value="1"/>
</dbReference>
<protein>
    <recommendedName>
        <fullName evidence="5">SWIM-type domain-containing protein</fullName>
    </recommendedName>
</protein>
<feature type="domain" description="SWIM-type" evidence="5">
    <location>
        <begin position="80"/>
        <end position="112"/>
    </location>
</feature>
<keyword evidence="2 4" id="KW-0863">Zinc-finger</keyword>
<sequence>MNAMNRLAREYPISTLIEFLRDKMQDWFFKRRTLANETTTTLTPAAETMLVERLFSSRGMIVKPSTGCSAEVIDLSCKAFVVNLEERRCTCREFQLEDFVCVHAVALIGHLNGLSCYDYVSCYYKTSSWRGAYSGIVHPIGSYEDDEIPKEYRRWEVKPPLCKTRTAGRPKSKRIRSVGEFGSRQKCSRCKQHGHNQKTCNNPIPL</sequence>
<comment type="caution">
    <text evidence="6">The sequence shown here is derived from an EMBL/GenBank/DDBJ whole genome shotgun (WGS) entry which is preliminary data.</text>
</comment>
<evidence type="ECO:0000256" key="2">
    <source>
        <dbReference type="ARBA" id="ARBA00022771"/>
    </source>
</evidence>
<keyword evidence="7" id="KW-1185">Reference proteome</keyword>
<dbReference type="PANTHER" id="PTHR31973">
    <property type="entry name" value="POLYPROTEIN, PUTATIVE-RELATED"/>
    <property type="match status" value="1"/>
</dbReference>
<dbReference type="PANTHER" id="PTHR31973:SF113">
    <property type="entry name" value="PROTEIN FAR1-RELATED SEQUENCE 5-LIKE"/>
    <property type="match status" value="1"/>
</dbReference>
<evidence type="ECO:0000256" key="4">
    <source>
        <dbReference type="PROSITE-ProRule" id="PRU00325"/>
    </source>
</evidence>
<dbReference type="Proteomes" id="UP001152484">
    <property type="component" value="Unassembled WGS sequence"/>
</dbReference>